<dbReference type="OrthoDB" id="149585at2"/>
<dbReference type="InterPro" id="IPR038021">
    <property type="entry name" value="Putative_hydro-lyase"/>
</dbReference>
<evidence type="ECO:0000313" key="4">
    <source>
        <dbReference type="Proteomes" id="UP000188219"/>
    </source>
</evidence>
<dbReference type="Pfam" id="PF07286">
    <property type="entry name" value="D-Glu_cyclase"/>
    <property type="match status" value="1"/>
</dbReference>
<comment type="similarity">
    <text evidence="1">Belongs to the D-glutamate cyclase family.</text>
</comment>
<name>A0A1Q2M3F0_9GAMM</name>
<protein>
    <submittedName>
        <fullName evidence="3">DUF1445 domain-containing protein</fullName>
    </submittedName>
</protein>
<dbReference type="Gene3D" id="3.40.1640.10">
    <property type="entry name" value="PSTPO5379-like"/>
    <property type="match status" value="1"/>
</dbReference>
<reference evidence="3" key="1">
    <citation type="submission" date="2017-02" db="EMBL/GenBank/DDBJ databases">
        <title>Genome of Microbulbifer agarilyticus GP101.</title>
        <authorList>
            <person name="Jung J."/>
            <person name="Bae S.S."/>
            <person name="Baek K."/>
        </authorList>
    </citation>
    <scope>NUCLEOTIDE SEQUENCE [LARGE SCALE GENOMIC DNA]</scope>
    <source>
        <strain evidence="3">GP101</strain>
    </source>
</reference>
<dbReference type="InterPro" id="IPR016938">
    <property type="entry name" value="UPF0317"/>
</dbReference>
<accession>A0A1Q2M3F0</accession>
<proteinExistence type="inferred from homology"/>
<keyword evidence="2" id="KW-0456">Lyase</keyword>
<dbReference type="PIRSF" id="PIRSF029755">
    <property type="entry name" value="UCP029755"/>
    <property type="match status" value="1"/>
</dbReference>
<dbReference type="AlphaFoldDB" id="A0A1Q2M3F0"/>
<evidence type="ECO:0000256" key="1">
    <source>
        <dbReference type="ARBA" id="ARBA00007896"/>
    </source>
</evidence>
<dbReference type="SUPFAM" id="SSF160920">
    <property type="entry name" value="PSTPO5379-like"/>
    <property type="match status" value="1"/>
</dbReference>
<dbReference type="InterPro" id="IPR009906">
    <property type="entry name" value="D-Glu_cyclase"/>
</dbReference>
<dbReference type="Proteomes" id="UP000188219">
    <property type="component" value="Chromosome"/>
</dbReference>
<gene>
    <name evidence="3" type="ORF">Mag101_06095</name>
</gene>
<dbReference type="NCBIfam" id="NF003969">
    <property type="entry name" value="PRK05463.1"/>
    <property type="match status" value="1"/>
</dbReference>
<organism evidence="3 4">
    <name type="scientific">Microbulbifer agarilyticus</name>
    <dbReference type="NCBI Taxonomy" id="260552"/>
    <lineage>
        <taxon>Bacteria</taxon>
        <taxon>Pseudomonadati</taxon>
        <taxon>Pseudomonadota</taxon>
        <taxon>Gammaproteobacteria</taxon>
        <taxon>Cellvibrionales</taxon>
        <taxon>Microbulbiferaceae</taxon>
        <taxon>Microbulbifer</taxon>
    </lineage>
</organism>
<dbReference type="EMBL" id="CP019650">
    <property type="protein sequence ID" value="AQQ67254.1"/>
    <property type="molecule type" value="Genomic_DNA"/>
</dbReference>
<dbReference type="GO" id="GO:0016829">
    <property type="term" value="F:lyase activity"/>
    <property type="evidence" value="ECO:0007669"/>
    <property type="project" value="UniProtKB-KW"/>
</dbReference>
<sequence>MIKQCPRVIRAEIRAGRFCGPTSGLAAGYVQANIALVPAEYADEFARFCAQNNRACALLYRAEPGQFLMSGLGQDIDIRSDIPRYLVHRAGHMAEEVTDIRALWREDLVTFALGCSFSFEEALIAADLEVRNIVEGRNVPMYRTNRECTAVGRFHGNMVVSMRPFNGEATERACEISGRYPLVHGAPIFSGDAAALGIDNLDEPDFGDAVRVDNGEIPSFWACGVTAIEALRNANLPFCITHAPGHMLISDRLNAELELVTDIQSLDWN</sequence>
<keyword evidence="4" id="KW-1185">Reference proteome</keyword>
<dbReference type="Gene3D" id="3.30.2040.10">
    <property type="entry name" value="PSTPO5379-like domain"/>
    <property type="match status" value="1"/>
</dbReference>
<evidence type="ECO:0000256" key="2">
    <source>
        <dbReference type="ARBA" id="ARBA00023239"/>
    </source>
</evidence>
<evidence type="ECO:0000313" key="3">
    <source>
        <dbReference type="EMBL" id="AQQ67254.1"/>
    </source>
</evidence>
<dbReference type="PANTHER" id="PTHR32022">
    <property type="entry name" value="D-GLUTAMATE CYCLASE, MITOCHONDRIAL"/>
    <property type="match status" value="1"/>
</dbReference>
<dbReference type="PANTHER" id="PTHR32022:SF10">
    <property type="entry name" value="D-GLUTAMATE CYCLASE, MITOCHONDRIAL"/>
    <property type="match status" value="1"/>
</dbReference>
<dbReference type="FunFam" id="3.30.2040.10:FF:000001">
    <property type="entry name" value="D-glutamate cyclase, mitochondrial"/>
    <property type="match status" value="1"/>
</dbReference>
<dbReference type="STRING" id="260552.Mag101_06095"/>
<dbReference type="KEGG" id="maga:Mag101_06095"/>
<dbReference type="RefSeq" id="WP_077402199.1">
    <property type="nucleotide sequence ID" value="NZ_CP019650.1"/>
</dbReference>